<accession>A0AA45WY35</accession>
<comment type="caution">
    <text evidence="2">The sequence shown here is derived from an EMBL/GenBank/DDBJ whole genome shotgun (WGS) entry which is preliminary data.</text>
</comment>
<feature type="transmembrane region" description="Helical" evidence="1">
    <location>
        <begin position="45"/>
        <end position="71"/>
    </location>
</feature>
<dbReference type="RefSeq" id="WP_283410174.1">
    <property type="nucleotide sequence ID" value="NZ_FXUF01000013.1"/>
</dbReference>
<proteinExistence type="predicted"/>
<protein>
    <submittedName>
        <fullName evidence="2">Uncharacterized membrane protein YczE</fullName>
    </submittedName>
</protein>
<sequence length="271" mass="29332">MKPEHRNWVTLMSGGAAATHMKGWGKMSVVNMIIRPKGQPFTKSLFWLFPKLIIGLFLAALGTVMMIHANIGLFPWGILNAGLVNVTGVSFGVWSQIIGLFIIIMMTLFKFYPGIGTIFDMFFVGFFIDLLELMAVVPTPSGLVSQVGFSMAGLFVLSYGVSLYMSCGLGAGPRDGLMLMLMKLTSKSAGVVKTAIEVTVTLLGLALGGPFGFGTILLALTGGKVMAMVFQWTGFDAHAVEQKNVVQFWREHVAPRRVAGERPVTAMDESL</sequence>
<feature type="transmembrane region" description="Helical" evidence="1">
    <location>
        <begin position="118"/>
        <end position="137"/>
    </location>
</feature>
<feature type="transmembrane region" description="Helical" evidence="1">
    <location>
        <begin position="143"/>
        <end position="165"/>
    </location>
</feature>
<evidence type="ECO:0000313" key="2">
    <source>
        <dbReference type="EMBL" id="SMP65780.1"/>
    </source>
</evidence>
<feature type="transmembrane region" description="Helical" evidence="1">
    <location>
        <begin position="91"/>
        <end position="111"/>
    </location>
</feature>
<dbReference type="PANTHER" id="PTHR40078:SF1">
    <property type="entry name" value="INTEGRAL MEMBRANE PROTEIN"/>
    <property type="match status" value="1"/>
</dbReference>
<dbReference type="Pfam" id="PF19700">
    <property type="entry name" value="DUF6198"/>
    <property type="match status" value="1"/>
</dbReference>
<dbReference type="EMBL" id="FXUF01000013">
    <property type="protein sequence ID" value="SMP65780.1"/>
    <property type="molecule type" value="Genomic_DNA"/>
</dbReference>
<reference evidence="2" key="1">
    <citation type="submission" date="2017-05" db="EMBL/GenBank/DDBJ databases">
        <authorList>
            <person name="Varghese N."/>
            <person name="Submissions S."/>
        </authorList>
    </citation>
    <scope>NUCLEOTIDE SEQUENCE</scope>
    <source>
        <strain evidence="2">Su22</strain>
    </source>
</reference>
<organism evidence="2 3">
    <name type="scientific">Anoxynatronum buryatiense</name>
    <dbReference type="NCBI Taxonomy" id="489973"/>
    <lineage>
        <taxon>Bacteria</taxon>
        <taxon>Bacillati</taxon>
        <taxon>Bacillota</taxon>
        <taxon>Clostridia</taxon>
        <taxon>Eubacteriales</taxon>
        <taxon>Clostridiaceae</taxon>
        <taxon>Anoxynatronum</taxon>
    </lineage>
</organism>
<dbReference type="InterPro" id="IPR038750">
    <property type="entry name" value="YczE/YyaS-like"/>
</dbReference>
<dbReference type="PANTHER" id="PTHR40078">
    <property type="entry name" value="INTEGRAL MEMBRANE PROTEIN-RELATED"/>
    <property type="match status" value="1"/>
</dbReference>
<evidence type="ECO:0000313" key="3">
    <source>
        <dbReference type="Proteomes" id="UP001158066"/>
    </source>
</evidence>
<keyword evidence="1" id="KW-0812">Transmembrane</keyword>
<keyword evidence="1" id="KW-0472">Membrane</keyword>
<keyword evidence="3" id="KW-1185">Reference proteome</keyword>
<dbReference type="AlphaFoldDB" id="A0AA45WY35"/>
<gene>
    <name evidence="2" type="ORF">SAMN06296020_11327</name>
</gene>
<feature type="transmembrane region" description="Helical" evidence="1">
    <location>
        <begin position="202"/>
        <end position="220"/>
    </location>
</feature>
<keyword evidence="1" id="KW-1133">Transmembrane helix</keyword>
<dbReference type="Proteomes" id="UP001158066">
    <property type="component" value="Unassembled WGS sequence"/>
</dbReference>
<evidence type="ECO:0000256" key="1">
    <source>
        <dbReference type="SAM" id="Phobius"/>
    </source>
</evidence>
<name>A0AA45WY35_9CLOT</name>